<accession>A0A4R4DUY1</accession>
<feature type="compositionally biased region" description="Basic and acidic residues" evidence="1">
    <location>
        <begin position="47"/>
        <end position="84"/>
    </location>
</feature>
<gene>
    <name evidence="2" type="ORF">E0486_18330</name>
</gene>
<dbReference type="RefSeq" id="WP_131854486.1">
    <property type="nucleotide sequence ID" value="NZ_SKFH01000068.1"/>
</dbReference>
<proteinExistence type="predicted"/>
<evidence type="ECO:0000256" key="1">
    <source>
        <dbReference type="SAM" id="MobiDB-lite"/>
    </source>
</evidence>
<feature type="region of interest" description="Disordered" evidence="1">
    <location>
        <begin position="1"/>
        <end position="93"/>
    </location>
</feature>
<name>A0A4R4DUY1_9BACT</name>
<organism evidence="2 3">
    <name type="scientific">Flaviaesturariibacter aridisoli</name>
    <dbReference type="NCBI Taxonomy" id="2545761"/>
    <lineage>
        <taxon>Bacteria</taxon>
        <taxon>Pseudomonadati</taxon>
        <taxon>Bacteroidota</taxon>
        <taxon>Chitinophagia</taxon>
        <taxon>Chitinophagales</taxon>
        <taxon>Chitinophagaceae</taxon>
        <taxon>Flaviaestuariibacter</taxon>
    </lineage>
</organism>
<dbReference type="OrthoDB" id="680607at2"/>
<sequence>MQEDNKRGGTPPEGRDQEPQERSGNQQQQHSDETPIYLTSNSTLQTEAEHRHDQSVDPRQDRTIDVNRDDQHEIRAGRLTGRDETDNDQNTTV</sequence>
<evidence type="ECO:0000313" key="2">
    <source>
        <dbReference type="EMBL" id="TCZ64182.1"/>
    </source>
</evidence>
<dbReference type="AlphaFoldDB" id="A0A4R4DUY1"/>
<feature type="compositionally biased region" description="Basic and acidic residues" evidence="1">
    <location>
        <begin position="1"/>
        <end position="21"/>
    </location>
</feature>
<keyword evidence="3" id="KW-1185">Reference proteome</keyword>
<comment type="caution">
    <text evidence="2">The sequence shown here is derived from an EMBL/GenBank/DDBJ whole genome shotgun (WGS) entry which is preliminary data.</text>
</comment>
<evidence type="ECO:0000313" key="3">
    <source>
        <dbReference type="Proteomes" id="UP000295164"/>
    </source>
</evidence>
<protein>
    <submittedName>
        <fullName evidence="2">Uncharacterized protein</fullName>
    </submittedName>
</protein>
<dbReference type="Proteomes" id="UP000295164">
    <property type="component" value="Unassembled WGS sequence"/>
</dbReference>
<dbReference type="EMBL" id="SKFH01000068">
    <property type="protein sequence ID" value="TCZ64182.1"/>
    <property type="molecule type" value="Genomic_DNA"/>
</dbReference>
<feature type="compositionally biased region" description="Polar residues" evidence="1">
    <location>
        <begin position="37"/>
        <end position="46"/>
    </location>
</feature>
<reference evidence="2 3" key="1">
    <citation type="submission" date="2019-03" db="EMBL/GenBank/DDBJ databases">
        <authorList>
            <person name="Kim M.K.M."/>
        </authorList>
    </citation>
    <scope>NUCLEOTIDE SEQUENCE [LARGE SCALE GENOMIC DNA]</scope>
    <source>
        <strain evidence="2 3">17J68-15</strain>
    </source>
</reference>